<sequence length="404" mass="43847">MGFVSLGLFGSLAKPCALDWVRWRGPDLNGISRETGWLTKWPDDGPKRLWKAKVGTGFSSLAVANGNVYTLGNSGRGRGEEKDTVFCFDAVTGKGIWSHAYEAKLDPKYYDGGPSGTPTVDGDRVYTLSKHGMLICLDTADGHVVWQKNVASETKAKRPTWGFAGSPLVIGGTLFVNVGAHGTALDKKSGKILWSTGREAASYSSIVPHVRDGRQELVMFAHKALVALDPKSGSVFWSYPWETKHDTNVADPILIGDKVFISSGYDRGCALLQVDGNKVRKLWENKNMRNHFNPCVLIDGHVYGFDGNTGRATLKCIKLATGKVQWEEDSFGGFGAIQAIGKKLLIISNQGELIVAEANAGEFTEISRAQVTGPKCWTTPVLANGRIYCRNSRGDLTCLDVSGK</sequence>
<dbReference type="EMBL" id="UINC01056721">
    <property type="protein sequence ID" value="SVB77090.1"/>
    <property type="molecule type" value="Genomic_DNA"/>
</dbReference>
<evidence type="ECO:0000313" key="2">
    <source>
        <dbReference type="EMBL" id="SVB77090.1"/>
    </source>
</evidence>
<organism evidence="2">
    <name type="scientific">marine metagenome</name>
    <dbReference type="NCBI Taxonomy" id="408172"/>
    <lineage>
        <taxon>unclassified sequences</taxon>
        <taxon>metagenomes</taxon>
        <taxon>ecological metagenomes</taxon>
    </lineage>
</organism>
<dbReference type="AlphaFoldDB" id="A0A382GPN9"/>
<dbReference type="InterPro" id="IPR002372">
    <property type="entry name" value="PQQ_rpt_dom"/>
</dbReference>
<evidence type="ECO:0000259" key="1">
    <source>
        <dbReference type="Pfam" id="PF13360"/>
    </source>
</evidence>
<dbReference type="InterPro" id="IPR018391">
    <property type="entry name" value="PQQ_b-propeller_rpt"/>
</dbReference>
<dbReference type="InterPro" id="IPR015943">
    <property type="entry name" value="WD40/YVTN_repeat-like_dom_sf"/>
</dbReference>
<dbReference type="SMART" id="SM00564">
    <property type="entry name" value="PQQ"/>
    <property type="match status" value="4"/>
</dbReference>
<dbReference type="PANTHER" id="PTHR34512:SF30">
    <property type="entry name" value="OUTER MEMBRANE PROTEIN ASSEMBLY FACTOR BAMB"/>
    <property type="match status" value="1"/>
</dbReference>
<proteinExistence type="predicted"/>
<dbReference type="SUPFAM" id="SSF50998">
    <property type="entry name" value="Quinoprotein alcohol dehydrogenase-like"/>
    <property type="match status" value="1"/>
</dbReference>
<reference evidence="2" key="1">
    <citation type="submission" date="2018-05" db="EMBL/GenBank/DDBJ databases">
        <authorList>
            <person name="Lanie J.A."/>
            <person name="Ng W.-L."/>
            <person name="Kazmierczak K.M."/>
            <person name="Andrzejewski T.M."/>
            <person name="Davidsen T.M."/>
            <person name="Wayne K.J."/>
            <person name="Tettelin H."/>
            <person name="Glass J.I."/>
            <person name="Rusch D."/>
            <person name="Podicherti R."/>
            <person name="Tsui H.-C.T."/>
            <person name="Winkler M.E."/>
        </authorList>
    </citation>
    <scope>NUCLEOTIDE SEQUENCE</scope>
</reference>
<dbReference type="Pfam" id="PF13360">
    <property type="entry name" value="PQQ_2"/>
    <property type="match status" value="1"/>
</dbReference>
<dbReference type="Gene3D" id="2.130.10.10">
    <property type="entry name" value="YVTN repeat-like/Quinoprotein amine dehydrogenase"/>
    <property type="match status" value="1"/>
</dbReference>
<accession>A0A382GPN9</accession>
<dbReference type="PANTHER" id="PTHR34512">
    <property type="entry name" value="CELL SURFACE PROTEIN"/>
    <property type="match status" value="1"/>
</dbReference>
<gene>
    <name evidence="2" type="ORF">METZ01_LOCUS229944</name>
</gene>
<feature type="domain" description="Pyrrolo-quinoline quinone repeat" evidence="1">
    <location>
        <begin position="82"/>
        <end position="327"/>
    </location>
</feature>
<protein>
    <recommendedName>
        <fullName evidence="1">Pyrrolo-quinoline quinone repeat domain-containing protein</fullName>
    </recommendedName>
</protein>
<dbReference type="InterPro" id="IPR011047">
    <property type="entry name" value="Quinoprotein_ADH-like_sf"/>
</dbReference>
<name>A0A382GPN9_9ZZZZ</name>